<gene>
    <name evidence="2" type="ORF">MNOR_LOCUS36335</name>
</gene>
<organism evidence="2 3">
    <name type="scientific">Meganyctiphanes norvegica</name>
    <name type="common">Northern krill</name>
    <name type="synonym">Thysanopoda norvegica</name>
    <dbReference type="NCBI Taxonomy" id="48144"/>
    <lineage>
        <taxon>Eukaryota</taxon>
        <taxon>Metazoa</taxon>
        <taxon>Ecdysozoa</taxon>
        <taxon>Arthropoda</taxon>
        <taxon>Crustacea</taxon>
        <taxon>Multicrustacea</taxon>
        <taxon>Malacostraca</taxon>
        <taxon>Eumalacostraca</taxon>
        <taxon>Eucarida</taxon>
        <taxon>Euphausiacea</taxon>
        <taxon>Euphausiidae</taxon>
        <taxon>Meganyctiphanes</taxon>
    </lineage>
</organism>
<dbReference type="AlphaFoldDB" id="A0AAV2SDR3"/>
<dbReference type="InterPro" id="IPR037448">
    <property type="entry name" value="Zig-8"/>
</dbReference>
<feature type="non-terminal residue" evidence="2">
    <location>
        <position position="1"/>
    </location>
</feature>
<evidence type="ECO:0000313" key="3">
    <source>
        <dbReference type="Proteomes" id="UP001497623"/>
    </source>
</evidence>
<evidence type="ECO:0000259" key="1">
    <source>
        <dbReference type="PROSITE" id="PS50835"/>
    </source>
</evidence>
<dbReference type="EMBL" id="CAXKWB010065548">
    <property type="protein sequence ID" value="CAL4188922.1"/>
    <property type="molecule type" value="Genomic_DNA"/>
</dbReference>
<dbReference type="GO" id="GO:0050808">
    <property type="term" value="P:synapse organization"/>
    <property type="evidence" value="ECO:0007669"/>
    <property type="project" value="TreeGrafter"/>
</dbReference>
<feature type="domain" description="Ig-like" evidence="1">
    <location>
        <begin position="19"/>
        <end position="98"/>
    </location>
</feature>
<comment type="caution">
    <text evidence="2">The sequence shown here is derived from an EMBL/GenBank/DDBJ whole genome shotgun (WGS) entry which is preliminary data.</text>
</comment>
<accession>A0AAV2SDR3</accession>
<dbReference type="PANTHER" id="PTHR23279">
    <property type="entry name" value="DEFECTIVE PROBOSCIS EXTENSION RESPONSE DPR -RELATED"/>
    <property type="match status" value="1"/>
</dbReference>
<evidence type="ECO:0000313" key="2">
    <source>
        <dbReference type="EMBL" id="CAL4188922.1"/>
    </source>
</evidence>
<proteinExistence type="predicted"/>
<name>A0AAV2SDR3_MEGNR</name>
<dbReference type="PROSITE" id="PS50835">
    <property type="entry name" value="IG_LIKE"/>
    <property type="match status" value="1"/>
</dbReference>
<dbReference type="PANTHER" id="PTHR23279:SF3">
    <property type="entry name" value="DEFECTIVE PROBOSCIS EXTENSION RESPONSE 18"/>
    <property type="match status" value="1"/>
</dbReference>
<dbReference type="Proteomes" id="UP001497623">
    <property type="component" value="Unassembled WGS sequence"/>
</dbReference>
<dbReference type="SUPFAM" id="SSF48726">
    <property type="entry name" value="Immunoglobulin"/>
    <property type="match status" value="1"/>
</dbReference>
<dbReference type="InterPro" id="IPR007110">
    <property type="entry name" value="Ig-like_dom"/>
</dbReference>
<dbReference type="InterPro" id="IPR036179">
    <property type="entry name" value="Ig-like_dom_sf"/>
</dbReference>
<dbReference type="SMART" id="SM00408">
    <property type="entry name" value="IGc2"/>
    <property type="match status" value="1"/>
</dbReference>
<protein>
    <recommendedName>
        <fullName evidence="1">Ig-like domain-containing protein</fullName>
    </recommendedName>
</protein>
<dbReference type="Gene3D" id="2.60.40.10">
    <property type="entry name" value="Immunoglobulins"/>
    <property type="match status" value="1"/>
</dbReference>
<reference evidence="2 3" key="1">
    <citation type="submission" date="2024-05" db="EMBL/GenBank/DDBJ databases">
        <authorList>
            <person name="Wallberg A."/>
        </authorList>
    </citation>
    <scope>NUCLEOTIDE SEQUENCE [LARGE SCALE GENOMIC DNA]</scope>
</reference>
<dbReference type="Pfam" id="PF13927">
    <property type="entry name" value="Ig_3"/>
    <property type="match status" value="1"/>
</dbReference>
<sequence length="163" mass="18228">HVHVMDERGSEVHEKHYKEGSMIELSCVVTGVPFPHHTVTWTRDDQPLVFNTSRGGFRIRDDTKHSLVTSKLYVRSVMPVDSGIYACCYGNSTRDTVSVHVIAGEIFSAMQHDGGTAPSGSQTSSAQWPWATQLHWLKLTTVVAILHIVINSYQEKNPLLTLR</sequence>
<dbReference type="SMART" id="SM00409">
    <property type="entry name" value="IG"/>
    <property type="match status" value="1"/>
</dbReference>
<dbReference type="InterPro" id="IPR003599">
    <property type="entry name" value="Ig_sub"/>
</dbReference>
<dbReference type="GO" id="GO:0032589">
    <property type="term" value="C:neuron projection membrane"/>
    <property type="evidence" value="ECO:0007669"/>
    <property type="project" value="TreeGrafter"/>
</dbReference>
<dbReference type="InterPro" id="IPR013783">
    <property type="entry name" value="Ig-like_fold"/>
</dbReference>
<dbReference type="InterPro" id="IPR003598">
    <property type="entry name" value="Ig_sub2"/>
</dbReference>
<keyword evidence="3" id="KW-1185">Reference proteome</keyword>